<feature type="region of interest" description="Disordered" evidence="1">
    <location>
        <begin position="1"/>
        <end position="70"/>
    </location>
</feature>
<name>A0AAQ3R7T8_9PEZI</name>
<evidence type="ECO:0000313" key="3">
    <source>
        <dbReference type="Proteomes" id="UP001303373"/>
    </source>
</evidence>
<dbReference type="EMBL" id="CP138584">
    <property type="protein sequence ID" value="WPH01004.1"/>
    <property type="molecule type" value="Genomic_DNA"/>
</dbReference>
<reference evidence="2 3" key="1">
    <citation type="submission" date="2023-11" db="EMBL/GenBank/DDBJ databases">
        <title>An acidophilic fungus is an integral part of prey digestion in a carnivorous sundew plant.</title>
        <authorList>
            <person name="Tsai I.J."/>
        </authorList>
    </citation>
    <scope>NUCLEOTIDE SEQUENCE [LARGE SCALE GENOMIC DNA]</scope>
    <source>
        <strain evidence="2">169a</strain>
    </source>
</reference>
<proteinExistence type="predicted"/>
<organism evidence="2 3">
    <name type="scientific">Acrodontium crateriforme</name>
    <dbReference type="NCBI Taxonomy" id="150365"/>
    <lineage>
        <taxon>Eukaryota</taxon>
        <taxon>Fungi</taxon>
        <taxon>Dikarya</taxon>
        <taxon>Ascomycota</taxon>
        <taxon>Pezizomycotina</taxon>
        <taxon>Dothideomycetes</taxon>
        <taxon>Dothideomycetidae</taxon>
        <taxon>Mycosphaerellales</taxon>
        <taxon>Teratosphaeriaceae</taxon>
        <taxon>Acrodontium</taxon>
    </lineage>
</organism>
<evidence type="ECO:0000256" key="1">
    <source>
        <dbReference type="SAM" id="MobiDB-lite"/>
    </source>
</evidence>
<feature type="region of interest" description="Disordered" evidence="1">
    <location>
        <begin position="139"/>
        <end position="159"/>
    </location>
</feature>
<dbReference type="AlphaFoldDB" id="A0AAQ3R7T8"/>
<sequence length="172" mass="19072">MPFSCFRAAGDAASQVASDEAPRLRSRGTFGSRPQQTRRTSRIMGRHGSAGSRSSTTSNESISRLPPCPGLADPKVEAMMMPVPLEARPSRCLRLSQPRTYSDIIDSMKQTKGCRDWRSFAVFHNDDVDEMTVEEHARKRAEAHARKMRKLNSQTSTKSNSSVASIDNLLIC</sequence>
<accession>A0AAQ3R7T8</accession>
<protein>
    <submittedName>
        <fullName evidence="2">Uncharacterized protein</fullName>
    </submittedName>
</protein>
<evidence type="ECO:0000313" key="2">
    <source>
        <dbReference type="EMBL" id="WPH01004.1"/>
    </source>
</evidence>
<feature type="compositionally biased region" description="Low complexity" evidence="1">
    <location>
        <begin position="46"/>
        <end position="64"/>
    </location>
</feature>
<gene>
    <name evidence="2" type="ORF">R9X50_00383800</name>
</gene>
<dbReference type="Proteomes" id="UP001303373">
    <property type="component" value="Chromosome 5"/>
</dbReference>
<keyword evidence="3" id="KW-1185">Reference proteome</keyword>